<gene>
    <name evidence="3" type="ORF">ACELLULO517_09310</name>
</gene>
<organism evidence="3 4">
    <name type="scientific">Acidisoma cellulosilyticum</name>
    <dbReference type="NCBI Taxonomy" id="2802395"/>
    <lineage>
        <taxon>Bacteria</taxon>
        <taxon>Pseudomonadati</taxon>
        <taxon>Pseudomonadota</taxon>
        <taxon>Alphaproteobacteria</taxon>
        <taxon>Acetobacterales</taxon>
        <taxon>Acidocellaceae</taxon>
        <taxon>Acidisoma</taxon>
    </lineage>
</organism>
<keyword evidence="1" id="KW-0175">Coiled coil</keyword>
<feature type="transmembrane region" description="Helical" evidence="2">
    <location>
        <begin position="6"/>
        <end position="28"/>
    </location>
</feature>
<feature type="coiled-coil region" evidence="1">
    <location>
        <begin position="35"/>
        <end position="62"/>
    </location>
</feature>
<keyword evidence="4" id="KW-1185">Reference proteome</keyword>
<comment type="caution">
    <text evidence="3">The sequence shown here is derived from an EMBL/GenBank/DDBJ whole genome shotgun (WGS) entry which is preliminary data.</text>
</comment>
<dbReference type="SUPFAM" id="SSF58113">
    <property type="entry name" value="Apolipoprotein A-I"/>
    <property type="match status" value="1"/>
</dbReference>
<keyword evidence="2" id="KW-0472">Membrane</keyword>
<protein>
    <submittedName>
        <fullName evidence="3">Uncharacterized protein</fullName>
    </submittedName>
</protein>
<keyword evidence="2" id="KW-0812">Transmembrane</keyword>
<evidence type="ECO:0000313" key="4">
    <source>
        <dbReference type="Proteomes" id="UP000721844"/>
    </source>
</evidence>
<reference evidence="3 4" key="1">
    <citation type="journal article" date="2021" name="Microorganisms">
        <title>Acidisoma silvae sp. nov. and Acidisomacellulosilytica sp. nov., Two Acidophilic Bacteria Isolated from Decaying Wood, Hydrolyzing Cellulose and Producing Poly-3-hydroxybutyrate.</title>
        <authorList>
            <person name="Mieszkin S."/>
            <person name="Pouder E."/>
            <person name="Uroz S."/>
            <person name="Simon-Colin C."/>
            <person name="Alain K."/>
        </authorList>
    </citation>
    <scope>NUCLEOTIDE SEQUENCE [LARGE SCALE GENOMIC DNA]</scope>
    <source>
        <strain evidence="3 4">HW T5.17</strain>
    </source>
</reference>
<dbReference type="Proteomes" id="UP000721844">
    <property type="component" value="Unassembled WGS sequence"/>
</dbReference>
<name>A0A964E3Y7_9PROT</name>
<accession>A0A964E3Y7</accession>
<evidence type="ECO:0000313" key="3">
    <source>
        <dbReference type="EMBL" id="MCB8880428.1"/>
    </source>
</evidence>
<dbReference type="RefSeq" id="WP_227307082.1">
    <property type="nucleotide sequence ID" value="NZ_JAESVA010000003.1"/>
</dbReference>
<dbReference type="AlphaFoldDB" id="A0A964E3Y7"/>
<sequence length="152" mass="16758">MTTNDWIGVATVTLTLFALYSSGLAWLIGQNTRLRSETQRELESLEALIERGLDRIQTQESKSRGEMTATLQTGVQSLQQQVNQLRDGSATKPELAAVEQRLAATLNEFKAETRTDFAKISQKVDRLPAIEAHLAAVSSMIEKIGVSLSLRV</sequence>
<evidence type="ECO:0000256" key="2">
    <source>
        <dbReference type="SAM" id="Phobius"/>
    </source>
</evidence>
<keyword evidence="2" id="KW-1133">Transmembrane helix</keyword>
<evidence type="ECO:0000256" key="1">
    <source>
        <dbReference type="SAM" id="Coils"/>
    </source>
</evidence>
<dbReference type="EMBL" id="JAESVA010000003">
    <property type="protein sequence ID" value="MCB8880428.1"/>
    <property type="molecule type" value="Genomic_DNA"/>
</dbReference>
<proteinExistence type="predicted"/>